<sequence>MSSSSSSSSDEDWDEDWDEERDSSEYEEVAVSDEENDQTFPLFELPPELWVRICRFAVMRDAPTMLEPRTDDFRSKVCQPAITRICRDIRKETLGCFYANSFVYKDRGKHDYAEYLVFWLGKLSDQVRSNLLNLVIRSKYKDVEQYFSGTLKAVKVQLLYAGVDEKRVKLFKVVPLNEED</sequence>
<dbReference type="PANTHER" id="PTHR42085">
    <property type="entry name" value="F-BOX DOMAIN-CONTAINING PROTEIN"/>
    <property type="match status" value="1"/>
</dbReference>
<keyword evidence="3" id="KW-1185">Reference proteome</keyword>
<dbReference type="AlphaFoldDB" id="A0A4U0X4X0"/>
<gene>
    <name evidence="2" type="ORF">B0A55_07793</name>
</gene>
<proteinExistence type="predicted"/>
<name>A0A4U0X4X0_9PEZI</name>
<dbReference type="EMBL" id="NAJQ01000352">
    <property type="protein sequence ID" value="TKA71460.1"/>
    <property type="molecule type" value="Genomic_DNA"/>
</dbReference>
<protein>
    <recommendedName>
        <fullName evidence="4">F-box domain-containing protein</fullName>
    </recommendedName>
</protein>
<organism evidence="2 3">
    <name type="scientific">Friedmanniomyces simplex</name>
    <dbReference type="NCBI Taxonomy" id="329884"/>
    <lineage>
        <taxon>Eukaryota</taxon>
        <taxon>Fungi</taxon>
        <taxon>Dikarya</taxon>
        <taxon>Ascomycota</taxon>
        <taxon>Pezizomycotina</taxon>
        <taxon>Dothideomycetes</taxon>
        <taxon>Dothideomycetidae</taxon>
        <taxon>Mycosphaerellales</taxon>
        <taxon>Teratosphaeriaceae</taxon>
        <taxon>Friedmanniomyces</taxon>
    </lineage>
</organism>
<feature type="region of interest" description="Disordered" evidence="1">
    <location>
        <begin position="1"/>
        <end position="35"/>
    </location>
</feature>
<evidence type="ECO:0000313" key="2">
    <source>
        <dbReference type="EMBL" id="TKA71460.1"/>
    </source>
</evidence>
<reference evidence="2 3" key="1">
    <citation type="submission" date="2017-03" db="EMBL/GenBank/DDBJ databases">
        <title>Genomes of endolithic fungi from Antarctica.</title>
        <authorList>
            <person name="Coleine C."/>
            <person name="Masonjones S."/>
            <person name="Stajich J.E."/>
        </authorList>
    </citation>
    <scope>NUCLEOTIDE SEQUENCE [LARGE SCALE GENOMIC DNA]</scope>
    <source>
        <strain evidence="2 3">CCFEE 5184</strain>
    </source>
</reference>
<dbReference type="Proteomes" id="UP000309340">
    <property type="component" value="Unassembled WGS sequence"/>
</dbReference>
<dbReference type="InterPro" id="IPR038883">
    <property type="entry name" value="AN11006-like"/>
</dbReference>
<dbReference type="OrthoDB" id="3851779at2759"/>
<evidence type="ECO:0008006" key="4">
    <source>
        <dbReference type="Google" id="ProtNLM"/>
    </source>
</evidence>
<comment type="caution">
    <text evidence="2">The sequence shown here is derived from an EMBL/GenBank/DDBJ whole genome shotgun (WGS) entry which is preliminary data.</text>
</comment>
<accession>A0A4U0X4X0</accession>
<dbReference type="PANTHER" id="PTHR42085:SF2">
    <property type="entry name" value="F-BOX DOMAIN-CONTAINING PROTEIN"/>
    <property type="match status" value="1"/>
</dbReference>
<evidence type="ECO:0000313" key="3">
    <source>
        <dbReference type="Proteomes" id="UP000309340"/>
    </source>
</evidence>
<feature type="compositionally biased region" description="Acidic residues" evidence="1">
    <location>
        <begin position="9"/>
        <end position="35"/>
    </location>
</feature>
<evidence type="ECO:0000256" key="1">
    <source>
        <dbReference type="SAM" id="MobiDB-lite"/>
    </source>
</evidence>